<dbReference type="Pfam" id="PF04912">
    <property type="entry name" value="Dynamitin"/>
    <property type="match status" value="1"/>
</dbReference>
<dbReference type="GO" id="GO:0007017">
    <property type="term" value="P:microtubule-based process"/>
    <property type="evidence" value="ECO:0007669"/>
    <property type="project" value="InterPro"/>
</dbReference>
<dbReference type="AlphaFoldDB" id="A0A6J3LR46"/>
<dbReference type="InterPro" id="IPR028133">
    <property type="entry name" value="Dynamitin"/>
</dbReference>
<dbReference type="GO" id="GO:0005737">
    <property type="term" value="C:cytoplasm"/>
    <property type="evidence" value="ECO:0007669"/>
    <property type="project" value="UniProtKB-SubCell"/>
</dbReference>
<dbReference type="GeneID" id="54361342"/>
<comment type="subcellular location">
    <subcellularLocation>
        <location evidence="1">Cytoplasm</location>
    </subcellularLocation>
</comment>
<feature type="region of interest" description="Disordered" evidence="4">
    <location>
        <begin position="346"/>
        <end position="389"/>
    </location>
</feature>
<evidence type="ECO:0000313" key="5">
    <source>
        <dbReference type="Proteomes" id="UP000504637"/>
    </source>
</evidence>
<reference evidence="6" key="3">
    <citation type="submission" date="2025-08" db="UniProtKB">
        <authorList>
            <consortium name="RefSeq"/>
        </authorList>
    </citation>
    <scope>IDENTIFICATION</scope>
    <source>
        <strain evidence="6">CBS 342.82</strain>
    </source>
</reference>
<proteinExistence type="predicted"/>
<dbReference type="GO" id="GO:0005869">
    <property type="term" value="C:dynactin complex"/>
    <property type="evidence" value="ECO:0007669"/>
    <property type="project" value="InterPro"/>
</dbReference>
<reference evidence="6" key="1">
    <citation type="submission" date="2020-01" db="EMBL/GenBank/DDBJ databases">
        <authorList>
            <consortium name="DOE Joint Genome Institute"/>
            <person name="Haridas S."/>
            <person name="Albert R."/>
            <person name="Binder M."/>
            <person name="Bloem J."/>
            <person name="Labutti K."/>
            <person name="Salamov A."/>
            <person name="Andreopoulos B."/>
            <person name="Baker S.E."/>
            <person name="Barry K."/>
            <person name="Bills G."/>
            <person name="Bluhm B.H."/>
            <person name="Cannon C."/>
            <person name="Castanera R."/>
            <person name="Culley D.E."/>
            <person name="Daum C."/>
            <person name="Ezra D."/>
            <person name="Gonzalez J.B."/>
            <person name="Henrissat B."/>
            <person name="Kuo A."/>
            <person name="Liang C."/>
            <person name="Lipzen A."/>
            <person name="Lutzoni F."/>
            <person name="Magnuson J."/>
            <person name="Mondo S."/>
            <person name="Nolan M."/>
            <person name="Ohm R."/>
            <person name="Pangilinan J."/>
            <person name="Park H.-J."/>
            <person name="Ramirez L."/>
            <person name="Alfaro M."/>
            <person name="Sun H."/>
            <person name="Tritt A."/>
            <person name="Yoshinaga Y."/>
            <person name="Zwiers L.-H."/>
            <person name="Turgeon B.G."/>
            <person name="Goodwin S.B."/>
            <person name="Spatafora J.W."/>
            <person name="Crous P.W."/>
            <person name="Grigoriev I.V."/>
        </authorList>
    </citation>
    <scope>NUCLEOTIDE SEQUENCE</scope>
    <source>
        <strain evidence="6">CBS 342.82</strain>
    </source>
</reference>
<feature type="compositionally biased region" description="Acidic residues" evidence="4">
    <location>
        <begin position="58"/>
        <end position="76"/>
    </location>
</feature>
<evidence type="ECO:0000256" key="3">
    <source>
        <dbReference type="SAM" id="Coils"/>
    </source>
</evidence>
<feature type="compositionally biased region" description="Basic and acidic residues" evidence="4">
    <location>
        <begin position="370"/>
        <end position="389"/>
    </location>
</feature>
<accession>A0A6J3LR46</accession>
<sequence length="507" mass="52912">MAAEPRRLAQLPGYDTAPDVYETPDPHDDGVATGTNVTVPGATIGGGPATSHLRDLGSETDDSGLSAEDEDHEDDNFGVSRRRLYPARARLRFGEASRGVETSGADLSDRVDGRRKGYRVRRRKGAAEAGLGDGVDGEGETLQMRIARLRREVEECRVLAEKNTESEGGQAESPEGLEADAKALNQLLAQIDVPSVRGGGLLHRRTQQPAGLDATAGKSWTDEAKADLPTAARSTGVEETLTEEQSLSRIAAFDARLASLEAALGLSALDSSGAVASYSSGAGPVPILPALSLLDAQFATLSSAGSLASLEAASAKIAALKHEARTLAALQQSQTVPIGGGAARVGLTTTTHGGDDSAAASEYGDAEEAPSQHDPDGTDIDQNGHSDAQQHLHATDLTTLRALYTHLPTLQALTPTLPALLTRLRSLRALHTTAGAAAADLEALERRQETLDAELATWRAGLERVEAAVREADQANGRNGTVVKGWVEGLEKRVEGLMMGSGGAKTG</sequence>
<name>A0A6J3LR46_9PEZI</name>
<evidence type="ECO:0008006" key="7">
    <source>
        <dbReference type="Google" id="ProtNLM"/>
    </source>
</evidence>
<evidence type="ECO:0000256" key="1">
    <source>
        <dbReference type="ARBA" id="ARBA00004496"/>
    </source>
</evidence>
<organism evidence="6">
    <name type="scientific">Dissoconium aciculare CBS 342.82</name>
    <dbReference type="NCBI Taxonomy" id="1314786"/>
    <lineage>
        <taxon>Eukaryota</taxon>
        <taxon>Fungi</taxon>
        <taxon>Dikarya</taxon>
        <taxon>Ascomycota</taxon>
        <taxon>Pezizomycotina</taxon>
        <taxon>Dothideomycetes</taxon>
        <taxon>Dothideomycetidae</taxon>
        <taxon>Mycosphaerellales</taxon>
        <taxon>Dissoconiaceae</taxon>
        <taxon>Dissoconium</taxon>
    </lineage>
</organism>
<feature type="region of interest" description="Disordered" evidence="4">
    <location>
        <begin position="96"/>
        <end position="116"/>
    </location>
</feature>
<dbReference type="Proteomes" id="UP000504637">
    <property type="component" value="Unplaced"/>
</dbReference>
<keyword evidence="3" id="KW-0175">Coiled coil</keyword>
<feature type="region of interest" description="Disordered" evidence="4">
    <location>
        <begin position="1"/>
        <end position="81"/>
    </location>
</feature>
<keyword evidence="5" id="KW-1185">Reference proteome</keyword>
<evidence type="ECO:0000256" key="2">
    <source>
        <dbReference type="ARBA" id="ARBA00022490"/>
    </source>
</evidence>
<dbReference type="OrthoDB" id="4977at2759"/>
<gene>
    <name evidence="6" type="ORF">K489DRAFT_374568</name>
</gene>
<feature type="coiled-coil region" evidence="3">
    <location>
        <begin position="434"/>
        <end position="461"/>
    </location>
</feature>
<keyword evidence="2" id="KW-0963">Cytoplasm</keyword>
<dbReference type="RefSeq" id="XP_033455129.1">
    <property type="nucleotide sequence ID" value="XM_033603542.1"/>
</dbReference>
<evidence type="ECO:0000313" key="6">
    <source>
        <dbReference type="RefSeq" id="XP_033455129.1"/>
    </source>
</evidence>
<evidence type="ECO:0000256" key="4">
    <source>
        <dbReference type="SAM" id="MobiDB-lite"/>
    </source>
</evidence>
<reference evidence="6" key="2">
    <citation type="submission" date="2020-04" db="EMBL/GenBank/DDBJ databases">
        <authorList>
            <consortium name="NCBI Genome Project"/>
        </authorList>
    </citation>
    <scope>NUCLEOTIDE SEQUENCE</scope>
    <source>
        <strain evidence="6">CBS 342.82</strain>
    </source>
</reference>
<protein>
    <recommendedName>
        <fullName evidence="7">Dynactin subunit</fullName>
    </recommendedName>
</protein>
<dbReference type="PANTHER" id="PTHR15346">
    <property type="entry name" value="DYNACTIN SUBUNIT"/>
    <property type="match status" value="1"/>
</dbReference>